<comment type="similarity">
    <text evidence="1">Belongs to the guanylate kinase family.</text>
</comment>
<dbReference type="CDD" id="cd00071">
    <property type="entry name" value="GMPK"/>
    <property type="match status" value="1"/>
</dbReference>
<keyword evidence="3" id="KW-0418">Kinase</keyword>
<dbReference type="SUPFAM" id="SSF52540">
    <property type="entry name" value="P-loop containing nucleoside triphosphate hydrolases"/>
    <property type="match status" value="1"/>
</dbReference>
<dbReference type="OMA" id="GELLEWC"/>
<evidence type="ECO:0000256" key="2">
    <source>
        <dbReference type="ARBA" id="ARBA00022679"/>
    </source>
</evidence>
<dbReference type="RefSeq" id="XP_003666495.1">
    <property type="nucleotide sequence ID" value="XM_003666447.1"/>
</dbReference>
<evidence type="ECO:0000256" key="1">
    <source>
        <dbReference type="ARBA" id="ARBA00005790"/>
    </source>
</evidence>
<evidence type="ECO:0000313" key="5">
    <source>
        <dbReference type="EMBL" id="AEO61250.1"/>
    </source>
</evidence>
<proteinExistence type="inferred from homology"/>
<dbReference type="InterPro" id="IPR027417">
    <property type="entry name" value="P-loop_NTPase"/>
</dbReference>
<keyword evidence="2" id="KW-0808">Transferase</keyword>
<dbReference type="GeneID" id="11506373"/>
<dbReference type="GO" id="GO:0005829">
    <property type="term" value="C:cytosol"/>
    <property type="evidence" value="ECO:0007669"/>
    <property type="project" value="TreeGrafter"/>
</dbReference>
<dbReference type="AlphaFoldDB" id="G2QMS0"/>
<evidence type="ECO:0000313" key="6">
    <source>
        <dbReference type="Proteomes" id="UP000007322"/>
    </source>
</evidence>
<reference evidence="5 6" key="1">
    <citation type="journal article" date="2011" name="Nat. Biotechnol.">
        <title>Comparative genomic analysis of the thermophilic biomass-degrading fungi Myceliophthora thermophila and Thielavia terrestris.</title>
        <authorList>
            <person name="Berka R.M."/>
            <person name="Grigoriev I.V."/>
            <person name="Otillar R."/>
            <person name="Salamov A."/>
            <person name="Grimwood J."/>
            <person name="Reid I."/>
            <person name="Ishmael N."/>
            <person name="John T."/>
            <person name="Darmond C."/>
            <person name="Moisan M.-C."/>
            <person name="Henrissat B."/>
            <person name="Coutinho P.M."/>
            <person name="Lombard V."/>
            <person name="Natvig D.O."/>
            <person name="Lindquist E."/>
            <person name="Schmutz J."/>
            <person name="Lucas S."/>
            <person name="Harris P."/>
            <person name="Powlowski J."/>
            <person name="Bellemare A."/>
            <person name="Taylor D."/>
            <person name="Butler G."/>
            <person name="de Vries R.P."/>
            <person name="Allijn I.E."/>
            <person name="van den Brink J."/>
            <person name="Ushinsky S."/>
            <person name="Storms R."/>
            <person name="Powell A.J."/>
            <person name="Paulsen I.T."/>
            <person name="Elbourne L.D.H."/>
            <person name="Baker S.E."/>
            <person name="Magnuson J."/>
            <person name="LaBoissiere S."/>
            <person name="Clutterbuck A.J."/>
            <person name="Martinez D."/>
            <person name="Wogulis M."/>
            <person name="de Leon A.L."/>
            <person name="Rey M.W."/>
            <person name="Tsang A."/>
        </authorList>
    </citation>
    <scope>NUCLEOTIDE SEQUENCE [LARGE SCALE GENOMIC DNA]</scope>
    <source>
        <strain evidence="6">ATCC 42464 / BCRC 31852 / DSM 1799</strain>
    </source>
</reference>
<dbReference type="PANTHER" id="PTHR23117:SF13">
    <property type="entry name" value="GUANYLATE KINASE"/>
    <property type="match status" value="1"/>
</dbReference>
<feature type="domain" description="Guanylate kinase-like" evidence="4">
    <location>
        <begin position="21"/>
        <end position="169"/>
    </location>
</feature>
<evidence type="ECO:0000259" key="4">
    <source>
        <dbReference type="PROSITE" id="PS50052"/>
    </source>
</evidence>
<sequence length="169" mass="18633">MTPHLALFPAKAPMAEGLHNRRPIVISGPSGVGKGTLCQRLLNAHPQIFAFSTEGSSYYFVSQDESESLIAEDAFIEHVEFNGNLSGTSKQTVIDQSANGSIVLLDINMEGVKQLKQEQWKADGQINPRFVFVKPPGPDVLEARLRGRGTEDEESIQKRGEVIWVENTK</sequence>
<dbReference type="eggNOG" id="KOG0707">
    <property type="taxonomic scope" value="Eukaryota"/>
</dbReference>
<gene>
    <name evidence="5" type="ORF">MYCTH_2121095</name>
</gene>
<dbReference type="KEGG" id="mtm:MYCTH_2121095"/>
<dbReference type="VEuPathDB" id="FungiDB:MYCTH_2121095"/>
<keyword evidence="6" id="KW-1185">Reference proteome</keyword>
<dbReference type="GO" id="GO:0004385">
    <property type="term" value="F:GMP kinase activity"/>
    <property type="evidence" value="ECO:0007669"/>
    <property type="project" value="TreeGrafter"/>
</dbReference>
<dbReference type="PROSITE" id="PS50052">
    <property type="entry name" value="GUANYLATE_KINASE_2"/>
    <property type="match status" value="1"/>
</dbReference>
<dbReference type="InParanoid" id="G2QMS0"/>
<name>G2QMS0_THET4</name>
<dbReference type="Gene3D" id="3.40.50.300">
    <property type="entry name" value="P-loop containing nucleotide triphosphate hydrolases"/>
    <property type="match status" value="1"/>
</dbReference>
<dbReference type="InterPro" id="IPR008145">
    <property type="entry name" value="GK/Ca_channel_bsu"/>
</dbReference>
<dbReference type="EMBL" id="CP003007">
    <property type="protein sequence ID" value="AEO61250.1"/>
    <property type="molecule type" value="Genomic_DNA"/>
</dbReference>
<protein>
    <recommendedName>
        <fullName evidence="4">Guanylate kinase-like domain-containing protein</fullName>
    </recommendedName>
</protein>
<dbReference type="InterPro" id="IPR008144">
    <property type="entry name" value="Guanylate_kin-like_dom"/>
</dbReference>
<dbReference type="HOGENOM" id="CLU_001715_0_3_1"/>
<dbReference type="STRING" id="573729.G2QMS0"/>
<dbReference type="OrthoDB" id="6334211at2759"/>
<dbReference type="PANTHER" id="PTHR23117">
    <property type="entry name" value="GUANYLATE KINASE-RELATED"/>
    <property type="match status" value="1"/>
</dbReference>
<dbReference type="SMART" id="SM00072">
    <property type="entry name" value="GuKc"/>
    <property type="match status" value="1"/>
</dbReference>
<accession>G2QMS0</accession>
<dbReference type="Proteomes" id="UP000007322">
    <property type="component" value="Chromosome 6"/>
</dbReference>
<dbReference type="Pfam" id="PF00625">
    <property type="entry name" value="Guanylate_kin"/>
    <property type="match status" value="1"/>
</dbReference>
<evidence type="ECO:0000256" key="3">
    <source>
        <dbReference type="ARBA" id="ARBA00022777"/>
    </source>
</evidence>
<organism evidence="5 6">
    <name type="scientific">Thermothelomyces thermophilus (strain ATCC 42464 / BCRC 31852 / DSM 1799)</name>
    <name type="common">Sporotrichum thermophile</name>
    <dbReference type="NCBI Taxonomy" id="573729"/>
    <lineage>
        <taxon>Eukaryota</taxon>
        <taxon>Fungi</taxon>
        <taxon>Dikarya</taxon>
        <taxon>Ascomycota</taxon>
        <taxon>Pezizomycotina</taxon>
        <taxon>Sordariomycetes</taxon>
        <taxon>Sordariomycetidae</taxon>
        <taxon>Sordariales</taxon>
        <taxon>Chaetomiaceae</taxon>
        <taxon>Thermothelomyces</taxon>
    </lineage>
</organism>